<accession>A0A3R6FW07</accession>
<reference evidence="3 4" key="1">
    <citation type="submission" date="2018-08" db="EMBL/GenBank/DDBJ databases">
        <title>A genome reference for cultivated species of the human gut microbiota.</title>
        <authorList>
            <person name="Zou Y."/>
            <person name="Xue W."/>
            <person name="Luo G."/>
        </authorList>
    </citation>
    <scope>NUCLEOTIDE SEQUENCE [LARGE SCALE GENOMIC DNA]</scope>
    <source>
        <strain evidence="3 4">AF46-2NS</strain>
    </source>
</reference>
<dbReference type="AlphaFoldDB" id="A0A3R6FW07"/>
<sequence length="127" mass="14479">MEGNVTNKEQTSSYAKDFSGTPKQMEHQKAMVHEDHDFQLKMQEAQHNHECTMKDKELGRIGLFFGTAENSSKNISALICFLLLSAIIVMSGIVYYLDKDKDFIGNLWQMILPVITLSLGYIFGKRE</sequence>
<organism evidence="3 4">
    <name type="scientific">Segatella copri</name>
    <dbReference type="NCBI Taxonomy" id="165179"/>
    <lineage>
        <taxon>Bacteria</taxon>
        <taxon>Pseudomonadati</taxon>
        <taxon>Bacteroidota</taxon>
        <taxon>Bacteroidia</taxon>
        <taxon>Bacteroidales</taxon>
        <taxon>Prevotellaceae</taxon>
        <taxon>Segatella</taxon>
    </lineage>
</organism>
<protein>
    <submittedName>
        <fullName evidence="3">Uncharacterized protein</fullName>
    </submittedName>
</protein>
<feature type="region of interest" description="Disordered" evidence="1">
    <location>
        <begin position="1"/>
        <end position="26"/>
    </location>
</feature>
<keyword evidence="2" id="KW-1133">Transmembrane helix</keyword>
<proteinExistence type="predicted"/>
<keyword evidence="2" id="KW-0812">Transmembrane</keyword>
<feature type="transmembrane region" description="Helical" evidence="2">
    <location>
        <begin position="103"/>
        <end position="123"/>
    </location>
</feature>
<evidence type="ECO:0000256" key="1">
    <source>
        <dbReference type="SAM" id="MobiDB-lite"/>
    </source>
</evidence>
<feature type="compositionally biased region" description="Polar residues" evidence="1">
    <location>
        <begin position="1"/>
        <end position="14"/>
    </location>
</feature>
<evidence type="ECO:0000256" key="2">
    <source>
        <dbReference type="SAM" id="Phobius"/>
    </source>
</evidence>
<evidence type="ECO:0000313" key="4">
    <source>
        <dbReference type="Proteomes" id="UP000286211"/>
    </source>
</evidence>
<dbReference type="Proteomes" id="UP000286211">
    <property type="component" value="Unassembled WGS sequence"/>
</dbReference>
<name>A0A3R6FW07_9BACT</name>
<gene>
    <name evidence="3" type="ORF">DW079_09975</name>
</gene>
<comment type="caution">
    <text evidence="3">The sequence shown here is derived from an EMBL/GenBank/DDBJ whole genome shotgun (WGS) entry which is preliminary data.</text>
</comment>
<feature type="transmembrane region" description="Helical" evidence="2">
    <location>
        <begin position="75"/>
        <end position="97"/>
    </location>
</feature>
<dbReference type="EMBL" id="QRNB01000050">
    <property type="protein sequence ID" value="RHK09601.1"/>
    <property type="molecule type" value="Genomic_DNA"/>
</dbReference>
<evidence type="ECO:0000313" key="3">
    <source>
        <dbReference type="EMBL" id="RHK09601.1"/>
    </source>
</evidence>
<keyword evidence="2" id="KW-0472">Membrane</keyword>